<protein>
    <submittedName>
        <fullName evidence="3">Uncharacterized protein</fullName>
    </submittedName>
</protein>
<evidence type="ECO:0000256" key="1">
    <source>
        <dbReference type="SAM" id="Coils"/>
    </source>
</evidence>
<proteinExistence type="predicted"/>
<reference evidence="3" key="1">
    <citation type="submission" date="2020-11" db="EMBL/GenBank/DDBJ databases">
        <authorList>
            <person name="Lee S.D."/>
        </authorList>
    </citation>
    <scope>NUCLEOTIDE SEQUENCE</scope>
    <source>
        <strain evidence="3">SAP-2</strain>
    </source>
</reference>
<dbReference type="RefSeq" id="WP_194978710.1">
    <property type="nucleotide sequence ID" value="NZ_JADMKS010000009.1"/>
</dbReference>
<feature type="transmembrane region" description="Helical" evidence="2">
    <location>
        <begin position="80"/>
        <end position="101"/>
    </location>
</feature>
<accession>A0AA40X5N9</accession>
<keyword evidence="2" id="KW-0812">Transmembrane</keyword>
<dbReference type="EMBL" id="JADMKS010000009">
    <property type="protein sequence ID" value="MBF6639140.1"/>
    <property type="molecule type" value="Genomic_DNA"/>
</dbReference>
<reference evidence="3" key="2">
    <citation type="submission" date="2022-09" db="EMBL/GenBank/DDBJ databases">
        <title>Rouxiella aceris sp. nov., isolated from tree sap and emended description of the genus Rhouxiella.</title>
        <authorList>
            <person name="Kim I.S."/>
        </authorList>
    </citation>
    <scope>NUCLEOTIDE SEQUENCE</scope>
    <source>
        <strain evidence="3">SAP-2</strain>
    </source>
</reference>
<evidence type="ECO:0000313" key="3">
    <source>
        <dbReference type="EMBL" id="MBF6639140.1"/>
    </source>
</evidence>
<gene>
    <name evidence="3" type="ORF">ITX54_20990</name>
</gene>
<keyword evidence="2" id="KW-1133">Transmembrane helix</keyword>
<feature type="transmembrane region" description="Helical" evidence="2">
    <location>
        <begin position="12"/>
        <end position="32"/>
    </location>
</feature>
<organism evidence="3 4">
    <name type="scientific">Rouxiella silvae</name>
    <dbReference type="NCBI Taxonomy" id="1646373"/>
    <lineage>
        <taxon>Bacteria</taxon>
        <taxon>Pseudomonadati</taxon>
        <taxon>Pseudomonadota</taxon>
        <taxon>Gammaproteobacteria</taxon>
        <taxon>Enterobacterales</taxon>
        <taxon>Yersiniaceae</taxon>
        <taxon>Rouxiella</taxon>
    </lineage>
</organism>
<evidence type="ECO:0000256" key="2">
    <source>
        <dbReference type="SAM" id="Phobius"/>
    </source>
</evidence>
<dbReference type="Proteomes" id="UP000705283">
    <property type="component" value="Unassembled WGS sequence"/>
</dbReference>
<keyword evidence="2" id="KW-0472">Membrane</keyword>
<evidence type="ECO:0000313" key="4">
    <source>
        <dbReference type="Proteomes" id="UP000705283"/>
    </source>
</evidence>
<feature type="coiled-coil region" evidence="1">
    <location>
        <begin position="133"/>
        <end position="167"/>
    </location>
</feature>
<sequence>MFDFLMINSEYVSIVGAVLAFVGTIVLAFSLGKVLWEFMFSIDAISTSIESIAYGGDIYVVQGLHKRISKAISASKRPTWIGIILVFISMLLQGYSLYLSFESNKINSIKYDNRMNEVHDESTETKNTLNILNSKLLAKIDEKQFQIDELKRIQKEQNESLQSIIEKQKKY</sequence>
<dbReference type="AlphaFoldDB" id="A0AA40X5N9"/>
<keyword evidence="1" id="KW-0175">Coiled coil</keyword>
<comment type="caution">
    <text evidence="3">The sequence shown here is derived from an EMBL/GenBank/DDBJ whole genome shotgun (WGS) entry which is preliminary data.</text>
</comment>
<name>A0AA40X5N9_9GAMM</name>